<proteinExistence type="predicted"/>
<dbReference type="Proteomes" id="UP000664032">
    <property type="component" value="Unassembled WGS sequence"/>
</dbReference>
<evidence type="ECO:0000313" key="1">
    <source>
        <dbReference type="EMBL" id="KAH9476957.1"/>
    </source>
</evidence>
<accession>A0ACB8GNH8</accession>
<gene>
    <name evidence="1" type="ORF">JR316_0010873</name>
</gene>
<protein>
    <submittedName>
        <fullName evidence="1">PAN2-PAN3 deadenylation complex subunit PAN3</fullName>
    </submittedName>
</protein>
<reference evidence="1" key="1">
    <citation type="submission" date="2021-10" db="EMBL/GenBank/DDBJ databases">
        <title>Psilocybe cubensis genome.</title>
        <authorList>
            <person name="Mckernan K.J."/>
            <person name="Crawford S."/>
            <person name="Trippe A."/>
            <person name="Kane L.T."/>
            <person name="Mclaughlin S."/>
        </authorList>
    </citation>
    <scope>NUCLEOTIDE SEQUENCE</scope>
    <source>
        <strain evidence="1">MGC-MH-2018</strain>
    </source>
</reference>
<comment type="caution">
    <text evidence="1">The sequence shown here is derived from an EMBL/GenBank/DDBJ whole genome shotgun (WGS) entry which is preliminary data.</text>
</comment>
<dbReference type="EMBL" id="JAFIQS020000010">
    <property type="protein sequence ID" value="KAH9476957.1"/>
    <property type="molecule type" value="Genomic_DNA"/>
</dbReference>
<sequence length="646" mass="73272">MAFFSRPQSTAVRIARPNSEEETPTKQPSPRKDSVQRQCRNIVIHGSCKFQDKGCIYYHPPVCLPTSPAPRIETPSVAALTPQAVNAPVFVPNSPLAISEDYLNNGNGNGHGHDTHLEGYQDTQIDSNQQSEYDNYDYSVDQTANAMQGMDFSDGAYYDDGQREFHAPNPYSDNMMETSYYTTGPVFLRQPLNYLLYTPSMPKELIRDSTNNLFVPPSTDLRQILQERSETIRQVAPMGLNLPEELQGYHTLVPLEPVLPNLERKKFGNWLSMVYRAIRTSDGIPHALRRIENFRLTHQAAFAPIEKWSNIQHPSIVPVREAFTTRSFNDNSLVVSYAYYPNAKTLYDAHMKPKPPPTYQQTVYYGRHQQLHQLQQAQQTIPERTLWSYIIQLASAIKKVHSSDLAVRMIDVTKVLVTGQNRVRISSCGIFDVLAYGTPQQDVAIYQQEDLNKLGRLIFALCTNNLAASSQANLQKSMETMKKFYSVELQTVALSLIGKAPKTIDKLLEMIRGATDRLEHELLGELENARLFRLMCKFGFINERPEFARDARWSETGDRYIIKLFRDYVFHQVDEHGNPVLDLSHVLTCLNKLDAGTDEQIMLVARDEQSCLVVSYKEIKSCVASAFDDLVRATTTGQSGKEVKVI</sequence>
<keyword evidence="2" id="KW-1185">Reference proteome</keyword>
<evidence type="ECO:0000313" key="2">
    <source>
        <dbReference type="Proteomes" id="UP000664032"/>
    </source>
</evidence>
<organism evidence="1 2">
    <name type="scientific">Psilocybe cubensis</name>
    <name type="common">Psychedelic mushroom</name>
    <name type="synonym">Stropharia cubensis</name>
    <dbReference type="NCBI Taxonomy" id="181762"/>
    <lineage>
        <taxon>Eukaryota</taxon>
        <taxon>Fungi</taxon>
        <taxon>Dikarya</taxon>
        <taxon>Basidiomycota</taxon>
        <taxon>Agaricomycotina</taxon>
        <taxon>Agaricomycetes</taxon>
        <taxon>Agaricomycetidae</taxon>
        <taxon>Agaricales</taxon>
        <taxon>Agaricineae</taxon>
        <taxon>Strophariaceae</taxon>
        <taxon>Psilocybe</taxon>
    </lineage>
</organism>
<name>A0ACB8GNH8_PSICU</name>